<protein>
    <submittedName>
        <fullName evidence="2">Uncharacterized protein</fullName>
    </submittedName>
</protein>
<organism evidence="2 3">
    <name type="scientific">Sandaracinobacter neustonicus</name>
    <dbReference type="NCBI Taxonomy" id="1715348"/>
    <lineage>
        <taxon>Bacteria</taxon>
        <taxon>Pseudomonadati</taxon>
        <taxon>Pseudomonadota</taxon>
        <taxon>Alphaproteobacteria</taxon>
        <taxon>Sphingomonadales</taxon>
        <taxon>Sphingosinicellaceae</taxon>
        <taxon>Sandaracinobacter</taxon>
    </lineage>
</organism>
<proteinExistence type="predicted"/>
<dbReference type="EMBL" id="VFSU01000018">
    <property type="protein sequence ID" value="TPE62479.1"/>
    <property type="molecule type" value="Genomic_DNA"/>
</dbReference>
<keyword evidence="3" id="KW-1185">Reference proteome</keyword>
<evidence type="ECO:0000313" key="3">
    <source>
        <dbReference type="Proteomes" id="UP000319897"/>
    </source>
</evidence>
<keyword evidence="1" id="KW-0732">Signal</keyword>
<comment type="caution">
    <text evidence="2">The sequence shown here is derived from an EMBL/GenBank/DDBJ whole genome shotgun (WGS) entry which is preliminary data.</text>
</comment>
<dbReference type="AlphaFoldDB" id="A0A501XPZ0"/>
<feature type="chain" id="PRO_5021498031" evidence="1">
    <location>
        <begin position="23"/>
        <end position="128"/>
    </location>
</feature>
<reference evidence="2 3" key="1">
    <citation type="submission" date="2019-06" db="EMBL/GenBank/DDBJ databases">
        <authorList>
            <person name="Lee I."/>
            <person name="Jang G.I."/>
            <person name="Hwang C.Y."/>
        </authorList>
    </citation>
    <scope>NUCLEOTIDE SEQUENCE [LARGE SCALE GENOMIC DNA]</scope>
    <source>
        <strain evidence="2 3">PAMC 28131</strain>
    </source>
</reference>
<dbReference type="RefSeq" id="WP_140927543.1">
    <property type="nucleotide sequence ID" value="NZ_VFSU01000018.1"/>
</dbReference>
<evidence type="ECO:0000256" key="1">
    <source>
        <dbReference type="SAM" id="SignalP"/>
    </source>
</evidence>
<dbReference type="Proteomes" id="UP000319897">
    <property type="component" value="Unassembled WGS sequence"/>
</dbReference>
<name>A0A501XPZ0_9SPHN</name>
<feature type="signal peptide" evidence="1">
    <location>
        <begin position="1"/>
        <end position="22"/>
    </location>
</feature>
<evidence type="ECO:0000313" key="2">
    <source>
        <dbReference type="EMBL" id="TPE62479.1"/>
    </source>
</evidence>
<dbReference type="OrthoDB" id="7618985at2"/>
<accession>A0A501XPZ0</accession>
<gene>
    <name evidence="2" type="ORF">FJQ54_06175</name>
</gene>
<sequence>MMLVLAAAAASLMGLTELPPQAAAPGRCRTFLWTKTETPFRIAMLDESSQTLRMRRGKQMFDIAQFAPGEYGGHGYRVALHVEYASSGQIRNGQLITSGSMRIEQVDAKGAPAGESVSVPVGGMRACG</sequence>